<evidence type="ECO:0000313" key="2">
    <source>
        <dbReference type="EMBL" id="UKJ88809.2"/>
    </source>
</evidence>
<organism evidence="2 3">
    <name type="scientific">Theileria orientalis</name>
    <dbReference type="NCBI Taxonomy" id="68886"/>
    <lineage>
        <taxon>Eukaryota</taxon>
        <taxon>Sar</taxon>
        <taxon>Alveolata</taxon>
        <taxon>Apicomplexa</taxon>
        <taxon>Aconoidasida</taxon>
        <taxon>Piroplasmida</taxon>
        <taxon>Theileriidae</taxon>
        <taxon>Theileria</taxon>
    </lineage>
</organism>
<gene>
    <name evidence="2" type="ORF">MACJ_002055</name>
</gene>
<feature type="compositionally biased region" description="Low complexity" evidence="1">
    <location>
        <begin position="810"/>
        <end position="821"/>
    </location>
</feature>
<evidence type="ECO:0000256" key="1">
    <source>
        <dbReference type="SAM" id="MobiDB-lite"/>
    </source>
</evidence>
<name>A0A976M5I3_THEOR</name>
<feature type="region of interest" description="Disordered" evidence="1">
    <location>
        <begin position="778"/>
        <end position="852"/>
    </location>
</feature>
<reference evidence="2" key="1">
    <citation type="submission" date="2022-07" db="EMBL/GenBank/DDBJ databases">
        <title>Evaluation of T. orientalis genome assembly methods using nanopore sequencing and analysis of variation between genomes.</title>
        <authorList>
            <person name="Yam J."/>
            <person name="Micallef M.L."/>
            <person name="Liu M."/>
            <person name="Djordjevic S.P."/>
            <person name="Bogema D.R."/>
            <person name="Jenkins C."/>
        </authorList>
    </citation>
    <scope>NUCLEOTIDE SEQUENCE</scope>
    <source>
        <strain evidence="2">Fish Creek</strain>
    </source>
</reference>
<protein>
    <submittedName>
        <fullName evidence="2">Uncharacterized protein</fullName>
    </submittedName>
</protein>
<accession>A0A976M5I3</accession>
<dbReference type="EMBL" id="CP056066">
    <property type="protein sequence ID" value="UKJ88809.2"/>
    <property type="molecule type" value="Genomic_DNA"/>
</dbReference>
<dbReference type="Proteomes" id="UP000244803">
    <property type="component" value="Chromosome 3"/>
</dbReference>
<feature type="compositionally biased region" description="Low complexity" evidence="1">
    <location>
        <begin position="103"/>
        <end position="112"/>
    </location>
</feature>
<proteinExistence type="predicted"/>
<evidence type="ECO:0000313" key="3">
    <source>
        <dbReference type="Proteomes" id="UP000244803"/>
    </source>
</evidence>
<feature type="region of interest" description="Disordered" evidence="1">
    <location>
        <begin position="103"/>
        <end position="125"/>
    </location>
</feature>
<dbReference type="OrthoDB" id="361369at2759"/>
<sequence>MTLPYCCHIGSQIDIEFNSLTGLPKWVLNSFKHPKVTADNLTYKDILLTNNKKVDLKILYKICSSFLARYGVKLKDLINLESEGETHELAICDLKVDKEQTSQDSASSNCSSDIRPSLNLDPEEEVKNSDHREILKYQLSCMINKSMIYYLTLHNEDSRIHGLVNSSKKPLSINSSSKYEIVTGLIDCIMNLIAAKHKDKEAVVITNEYSGIFTPDEIMITRSTITFREDLKKHKIPFTTIYDEIRSFQKEMPRVKKPKIDQSDIINTYLTNDFSSIKKRQRPFRSVEYSEIKYSNRNDPKAYFFNSMNLPKSDDYDVTVMRVLGKKNCTKLLNVLYKSNIESLLGKNSEKPCTVRMLLSNFATQFSKMNHARFDYSNENGVCRLSIMGLLTPATMLTSFSVLKLLESARLSQNTKVKVKYNVSFDEEMYERPLRISQSKIYKHFMDNYSSIRKNYKATYSALKKLVPFTKFMVSETNLTIAPMPGTTASRKLALKDEEKLALDNKPAVSKSTELALIEKKPESEIVVLKDTLYFSLSKTRQVLSTIEGNNIALTQSTLSFLNDSFNKVTGVYLMDLTYADSLKCYVDLYPNHFSNRVVVEGIPEINSQNKSSVTNDTGSKIETEDLMRSVLSHVMPNNFSNGIWVLSYLLHCSGYSQLFDKKSLQNITKHDVFKTNSNECLLESPRQTGEINLLQSVNFPLAQQSYIMPLVAHINFNKQFEHVFKVKYSSYANSEHVASSPDVIVNNETRVQAPPPAQDSELNLTKGWNNYFKQKTLESQATDETQENGELGDSKKRKREGDEDTQMYSNKSNTTSINKNHIANNIKVPNATQKTTIDSGKDNIKSGLNNTTPNGTIPNNILNNIGNKDDFSILNGIIGTPNVNKILSIKGSKLNSIVRIESEIRSDFGTINTNLRSFGRSQWCTFDFDSTAMEDMFNGADILKQFENTINRTKHERPRDLTHYVLLFMFSNEPTVQECVNLKMLKNVLNSNQIKFSPKVMAHSSLDFNHLNKTNVDKFIKSFTSSSLASGSKILDKDAVSYSLLSSDMSMDEMRATLNQINRDTMLQMIGVPLLDGDLECFGRSSMKAVKVLNTLRSEFKVGIEFVKLSWIFDAYFDGMLNLKAIPDQYILQQLKGIPSKYSLQDLSIQHFKEDCSSQYRQDIDELSEFSSTQVRSSQESSLELLSQLTTSGTGAEIAAAGALVTLEGSMCDGTSPLSFKERYAEMKQLWGWSVYVLNEAQLPISQQDCSLYRKHCGIRVKPVESLEAVTLDVERNVLEALSRFEISANDVEEHFTHDRIFVNAVVVSREGPMPAVSDTRSARAASPQIGGKKVCFGAYEGIPVLNYRWFLDILNSKSRNRK</sequence>